<name>A0AAE6JDI6_9SPHI</name>
<evidence type="ECO:0000313" key="4">
    <source>
        <dbReference type="EMBL" id="QTE48173.1"/>
    </source>
</evidence>
<dbReference type="RefSeq" id="WP_146750411.1">
    <property type="nucleotide sequence ID" value="NZ_CP043451.1"/>
</dbReference>
<dbReference type="EMBL" id="CP043451">
    <property type="protein sequence ID" value="QEM03075.1"/>
    <property type="molecule type" value="Genomic_DNA"/>
</dbReference>
<evidence type="ECO:0000313" key="6">
    <source>
        <dbReference type="Proteomes" id="UP000663940"/>
    </source>
</evidence>
<dbReference type="PROSITE" id="PS50110">
    <property type="entry name" value="RESPONSE_REGULATORY"/>
    <property type="match status" value="1"/>
</dbReference>
<dbReference type="Proteomes" id="UP000663940">
    <property type="component" value="Chromosome"/>
</dbReference>
<keyword evidence="6" id="KW-1185">Reference proteome</keyword>
<evidence type="ECO:0000313" key="3">
    <source>
        <dbReference type="EMBL" id="QEM03075.1"/>
    </source>
</evidence>
<comment type="caution">
    <text evidence="1">Lacks conserved residue(s) required for the propagation of feature annotation.</text>
</comment>
<dbReference type="Proteomes" id="UP000250557">
    <property type="component" value="Chromosome"/>
</dbReference>
<dbReference type="Gene3D" id="3.40.50.2300">
    <property type="match status" value="1"/>
</dbReference>
<dbReference type="GO" id="GO:0000160">
    <property type="term" value="P:phosphorelay signal transduction system"/>
    <property type="evidence" value="ECO:0007669"/>
    <property type="project" value="InterPro"/>
</dbReference>
<feature type="domain" description="Response regulatory" evidence="2">
    <location>
        <begin position="1"/>
        <end position="68"/>
    </location>
</feature>
<dbReference type="SUPFAM" id="SSF52172">
    <property type="entry name" value="CheY-like"/>
    <property type="match status" value="1"/>
</dbReference>
<evidence type="ECO:0000256" key="1">
    <source>
        <dbReference type="PROSITE-ProRule" id="PRU00169"/>
    </source>
</evidence>
<accession>A0AAE6JDI6</accession>
<protein>
    <recommendedName>
        <fullName evidence="2">Response regulatory domain-containing protein</fullName>
    </recommendedName>
</protein>
<reference evidence="4 6" key="2">
    <citation type="submission" date="2021-03" db="EMBL/GenBank/DDBJ databases">
        <title>Mucilaginibacter strains isolated from gold and copper mining confer multi heavy-metal resistance.</title>
        <authorList>
            <person name="Li Y."/>
        </authorList>
    </citation>
    <scope>NUCLEOTIDE SEQUENCE [LARGE SCALE GENOMIC DNA]</scope>
    <source>
        <strain evidence="4 6">P2-4</strain>
    </source>
</reference>
<dbReference type="AlphaFoldDB" id="A0AAE6JDI6"/>
<sequence>MYCSKVRYRICLNTIWYGSGIDVCRQLKDCDIPHEIPVLSMTTHFDGHLMAKTIKINEFIAKPFDIDV</sequence>
<organism evidence="3 5">
    <name type="scientific">Mucilaginibacter rubeus</name>
    <dbReference type="NCBI Taxonomy" id="2027860"/>
    <lineage>
        <taxon>Bacteria</taxon>
        <taxon>Pseudomonadati</taxon>
        <taxon>Bacteroidota</taxon>
        <taxon>Sphingobacteriia</taxon>
        <taxon>Sphingobacteriales</taxon>
        <taxon>Sphingobacteriaceae</taxon>
        <taxon>Mucilaginibacter</taxon>
    </lineage>
</organism>
<dbReference type="EMBL" id="CP071880">
    <property type="protein sequence ID" value="QTE48173.1"/>
    <property type="molecule type" value="Genomic_DNA"/>
</dbReference>
<gene>
    <name evidence="3" type="ORF">DIU31_005900</name>
    <name evidence="4" type="ORF">J3L21_21810</name>
</gene>
<reference evidence="3 5" key="1">
    <citation type="submission" date="2019-08" db="EMBL/GenBank/DDBJ databases">
        <title>Comparative genome analysis confer to the adaptation heavy metal polluted environment.</title>
        <authorList>
            <person name="Li Y."/>
        </authorList>
    </citation>
    <scope>NUCLEOTIDE SEQUENCE [LARGE SCALE GENOMIC DNA]</scope>
    <source>
        <strain evidence="3 5">P2</strain>
    </source>
</reference>
<dbReference type="InterPro" id="IPR011006">
    <property type="entry name" value="CheY-like_superfamily"/>
</dbReference>
<proteinExistence type="predicted"/>
<evidence type="ECO:0000259" key="2">
    <source>
        <dbReference type="PROSITE" id="PS50110"/>
    </source>
</evidence>
<dbReference type="InterPro" id="IPR001789">
    <property type="entry name" value="Sig_transdc_resp-reg_receiver"/>
</dbReference>
<evidence type="ECO:0000313" key="5">
    <source>
        <dbReference type="Proteomes" id="UP000250557"/>
    </source>
</evidence>